<dbReference type="GO" id="GO:0005737">
    <property type="term" value="C:cytoplasm"/>
    <property type="evidence" value="ECO:0007669"/>
    <property type="project" value="UniProtKB-SubCell"/>
</dbReference>
<sequence>MKNIGVNINSSKFIDEKVINEIIEKISKYFNKAKIKIFMDTIGLEEETTKNLDMVIVLGGDGTILRTARIISKFNVPILGINMGNLGFLASVEILELEEAFEKLSKGEYKVEDRMMLQCEVFSEDSQKTYNCLNDIVISKGALSRILKYDVYIDGEFYTSFKSDGIIISTPTGSTAYALSAGGPIIYPTLEIMSLTPICPHSLHSRSIILESNSEICIKVDSKNERFFLTLDGQESVKPEQCEMIMVKKYDCKCKLIKINGYNYFQVLHKKIF</sequence>
<dbReference type="GO" id="GO:0051287">
    <property type="term" value="F:NAD binding"/>
    <property type="evidence" value="ECO:0007669"/>
    <property type="project" value="UniProtKB-ARBA"/>
</dbReference>
<dbReference type="GO" id="GO:0046872">
    <property type="term" value="F:metal ion binding"/>
    <property type="evidence" value="ECO:0007669"/>
    <property type="project" value="UniProtKB-UniRule"/>
</dbReference>
<dbReference type="PANTHER" id="PTHR20275:SF0">
    <property type="entry name" value="NAD KINASE"/>
    <property type="match status" value="1"/>
</dbReference>
<dbReference type="Proteomes" id="UP000037043">
    <property type="component" value="Unassembled WGS sequence"/>
</dbReference>
<evidence type="ECO:0000256" key="3">
    <source>
        <dbReference type="ARBA" id="ARBA00022777"/>
    </source>
</evidence>
<dbReference type="PANTHER" id="PTHR20275">
    <property type="entry name" value="NAD KINASE"/>
    <property type="match status" value="1"/>
</dbReference>
<comment type="function">
    <text evidence="8">Involved in the regulation of the intracellular balance of NAD and NADP, and is a key enzyme in the biosynthesis of NADP. Catalyzes specifically the phosphorylation on 2'-hydroxyl of the adenosine moiety of NAD to yield NADP.</text>
</comment>
<evidence type="ECO:0000256" key="1">
    <source>
        <dbReference type="ARBA" id="ARBA00022679"/>
    </source>
</evidence>
<dbReference type="Gene3D" id="2.60.200.30">
    <property type="entry name" value="Probable inorganic polyphosphate/atp-NAD kinase, domain 2"/>
    <property type="match status" value="1"/>
</dbReference>
<evidence type="ECO:0000256" key="6">
    <source>
        <dbReference type="ARBA" id="ARBA00023027"/>
    </source>
</evidence>
<proteinExistence type="inferred from homology"/>
<comment type="caution">
    <text evidence="8">Lacks conserved residue(s) required for the propagation of feature annotation.</text>
</comment>
<feature type="active site" description="Proton acceptor" evidence="8">
    <location>
        <position position="61"/>
    </location>
</feature>
<name>A0A0L6ZDR2_9CLOT</name>
<feature type="binding site" evidence="8">
    <location>
        <position position="66"/>
    </location>
    <ligand>
        <name>NAD(+)</name>
        <dbReference type="ChEBI" id="CHEBI:57540"/>
    </ligand>
</feature>
<dbReference type="Pfam" id="PF20143">
    <property type="entry name" value="NAD_kinase_C"/>
    <property type="match status" value="1"/>
</dbReference>
<feature type="binding site" evidence="8">
    <location>
        <begin position="61"/>
        <end position="62"/>
    </location>
    <ligand>
        <name>NAD(+)</name>
        <dbReference type="ChEBI" id="CHEBI:57540"/>
    </ligand>
</feature>
<organism evidence="9 10">
    <name type="scientific">Clostridium homopropionicum DSM 5847</name>
    <dbReference type="NCBI Taxonomy" id="1121318"/>
    <lineage>
        <taxon>Bacteria</taxon>
        <taxon>Bacillati</taxon>
        <taxon>Bacillota</taxon>
        <taxon>Clostridia</taxon>
        <taxon>Eubacteriales</taxon>
        <taxon>Clostridiaceae</taxon>
        <taxon>Clostridium</taxon>
    </lineage>
</organism>
<dbReference type="HAMAP" id="MF_00361">
    <property type="entry name" value="NAD_kinase"/>
    <property type="match status" value="1"/>
</dbReference>
<dbReference type="InterPro" id="IPR002504">
    <property type="entry name" value="NADK"/>
</dbReference>
<dbReference type="PATRIC" id="fig|1121318.3.peg.524"/>
<keyword evidence="8" id="KW-0963">Cytoplasm</keyword>
<evidence type="ECO:0000313" key="9">
    <source>
        <dbReference type="EMBL" id="KOA20933.1"/>
    </source>
</evidence>
<protein>
    <recommendedName>
        <fullName evidence="8">NAD kinase</fullName>
        <ecNumber evidence="8">2.7.1.23</ecNumber>
    </recommendedName>
    <alternativeName>
        <fullName evidence="8">ATP-dependent NAD kinase</fullName>
    </alternativeName>
</protein>
<keyword evidence="4 8" id="KW-0067">ATP-binding</keyword>
<comment type="cofactor">
    <cofactor evidence="8">
        <name>a divalent metal cation</name>
        <dbReference type="ChEBI" id="CHEBI:60240"/>
    </cofactor>
</comment>
<dbReference type="Pfam" id="PF01513">
    <property type="entry name" value="NAD_kinase"/>
    <property type="match status" value="1"/>
</dbReference>
<keyword evidence="1 8" id="KW-0808">Transferase</keyword>
<dbReference type="GO" id="GO:0003951">
    <property type="term" value="F:NAD+ kinase activity"/>
    <property type="evidence" value="ECO:0007669"/>
    <property type="project" value="UniProtKB-UniRule"/>
</dbReference>
<evidence type="ECO:0000256" key="5">
    <source>
        <dbReference type="ARBA" id="ARBA00022857"/>
    </source>
</evidence>
<keyword evidence="10" id="KW-1185">Reference proteome</keyword>
<dbReference type="GO" id="GO:0005524">
    <property type="term" value="F:ATP binding"/>
    <property type="evidence" value="ECO:0007669"/>
    <property type="project" value="UniProtKB-KW"/>
</dbReference>
<evidence type="ECO:0000256" key="7">
    <source>
        <dbReference type="ARBA" id="ARBA00047925"/>
    </source>
</evidence>
<evidence type="ECO:0000256" key="4">
    <source>
        <dbReference type="ARBA" id="ARBA00022840"/>
    </source>
</evidence>
<dbReference type="FunFam" id="2.60.200.30:FF:000009">
    <property type="entry name" value="Poly(P)/ATP NAD kinase"/>
    <property type="match status" value="1"/>
</dbReference>
<dbReference type="Gene3D" id="3.40.50.10330">
    <property type="entry name" value="Probable inorganic polyphosphate/atp-NAD kinase, domain 1"/>
    <property type="match status" value="1"/>
</dbReference>
<evidence type="ECO:0000256" key="2">
    <source>
        <dbReference type="ARBA" id="ARBA00022741"/>
    </source>
</evidence>
<feature type="binding site" evidence="8">
    <location>
        <position position="162"/>
    </location>
    <ligand>
        <name>NAD(+)</name>
        <dbReference type="ChEBI" id="CHEBI:57540"/>
    </ligand>
</feature>
<comment type="caution">
    <text evidence="9">The sequence shown here is derived from an EMBL/GenBank/DDBJ whole genome shotgun (WGS) entry which is preliminary data.</text>
</comment>
<evidence type="ECO:0000313" key="10">
    <source>
        <dbReference type="Proteomes" id="UP000037043"/>
    </source>
</evidence>
<comment type="similarity">
    <text evidence="8">Belongs to the NAD kinase family.</text>
</comment>
<gene>
    <name evidence="8 9" type="primary">nadK</name>
    <name evidence="9" type="ORF">CLHOM_05210</name>
</gene>
<feature type="binding site" evidence="8">
    <location>
        <begin position="175"/>
        <end position="180"/>
    </location>
    <ligand>
        <name>NAD(+)</name>
        <dbReference type="ChEBI" id="CHEBI:57540"/>
    </ligand>
</feature>
<dbReference type="AlphaFoldDB" id="A0A0L6ZDR2"/>
<dbReference type="EMBL" id="LHUR01000011">
    <property type="protein sequence ID" value="KOA20933.1"/>
    <property type="molecule type" value="Genomic_DNA"/>
</dbReference>
<dbReference type="GO" id="GO:0006741">
    <property type="term" value="P:NADP+ biosynthetic process"/>
    <property type="evidence" value="ECO:0007669"/>
    <property type="project" value="UniProtKB-UniRule"/>
</dbReference>
<feature type="binding site" evidence="8">
    <location>
        <position position="234"/>
    </location>
    <ligand>
        <name>NAD(+)</name>
        <dbReference type="ChEBI" id="CHEBI:57540"/>
    </ligand>
</feature>
<dbReference type="RefSeq" id="WP_052220118.1">
    <property type="nucleotide sequence ID" value="NZ_LHUR01000011.1"/>
</dbReference>
<dbReference type="GO" id="GO:0019674">
    <property type="term" value="P:NAD+ metabolic process"/>
    <property type="evidence" value="ECO:0007669"/>
    <property type="project" value="InterPro"/>
</dbReference>
<reference evidence="10" key="1">
    <citation type="submission" date="2015-08" db="EMBL/GenBank/DDBJ databases">
        <title>Genome sequence of the strict anaerobe Clostridium homopropionicum LuHBu1 (DSM 5847T).</title>
        <authorList>
            <person name="Poehlein A."/>
            <person name="Beck M."/>
            <person name="Schiel-Bengelsdorf B."/>
            <person name="Bengelsdorf F.R."/>
            <person name="Daniel R."/>
            <person name="Duerre P."/>
        </authorList>
    </citation>
    <scope>NUCLEOTIDE SEQUENCE [LARGE SCALE GENOMIC DNA]</scope>
    <source>
        <strain evidence="10">DSM 5847</strain>
    </source>
</reference>
<dbReference type="InterPro" id="IPR016064">
    <property type="entry name" value="NAD/diacylglycerol_kinase_sf"/>
</dbReference>
<feature type="binding site" evidence="8">
    <location>
        <position position="145"/>
    </location>
    <ligand>
        <name>NAD(+)</name>
        <dbReference type="ChEBI" id="CHEBI:57540"/>
    </ligand>
</feature>
<comment type="subcellular location">
    <subcellularLocation>
        <location evidence="8">Cytoplasm</location>
    </subcellularLocation>
</comment>
<keyword evidence="6 8" id="KW-0520">NAD</keyword>
<keyword evidence="3 8" id="KW-0418">Kinase</keyword>
<feature type="binding site" evidence="8">
    <location>
        <begin position="134"/>
        <end position="135"/>
    </location>
    <ligand>
        <name>NAD(+)</name>
        <dbReference type="ChEBI" id="CHEBI:57540"/>
    </ligand>
</feature>
<evidence type="ECO:0000256" key="8">
    <source>
        <dbReference type="HAMAP-Rule" id="MF_00361"/>
    </source>
</evidence>
<accession>A0A0L6ZDR2</accession>
<keyword evidence="2 8" id="KW-0547">Nucleotide-binding</keyword>
<dbReference type="STRING" id="36844.SAMN04488501_104199"/>
<dbReference type="SUPFAM" id="SSF111331">
    <property type="entry name" value="NAD kinase/diacylglycerol kinase-like"/>
    <property type="match status" value="1"/>
</dbReference>
<feature type="binding site" evidence="8">
    <location>
        <position position="164"/>
    </location>
    <ligand>
        <name>NAD(+)</name>
        <dbReference type="ChEBI" id="CHEBI:57540"/>
    </ligand>
</feature>
<dbReference type="InterPro" id="IPR017438">
    <property type="entry name" value="ATP-NAD_kinase_N"/>
</dbReference>
<dbReference type="InterPro" id="IPR017437">
    <property type="entry name" value="ATP-NAD_kinase_PpnK-typ_C"/>
</dbReference>
<comment type="catalytic activity">
    <reaction evidence="7 8">
        <text>NAD(+) + ATP = ADP + NADP(+) + H(+)</text>
        <dbReference type="Rhea" id="RHEA:18629"/>
        <dbReference type="ChEBI" id="CHEBI:15378"/>
        <dbReference type="ChEBI" id="CHEBI:30616"/>
        <dbReference type="ChEBI" id="CHEBI:57540"/>
        <dbReference type="ChEBI" id="CHEBI:58349"/>
        <dbReference type="ChEBI" id="CHEBI:456216"/>
        <dbReference type="EC" id="2.7.1.23"/>
    </reaction>
</comment>
<keyword evidence="5 8" id="KW-0521">NADP</keyword>
<dbReference type="EC" id="2.7.1.23" evidence="8"/>